<sequence>MAATRAHSRNAAPSRRSRRRWLSSSPRRPSTTRGSSSMTSAWRKKTTPWPCSTYRSCTSGRRGRRRP</sequence>
<evidence type="ECO:0000313" key="2">
    <source>
        <dbReference type="EMBL" id="JAD61895.1"/>
    </source>
</evidence>
<dbReference type="EMBL" id="GBRH01236000">
    <property type="protein sequence ID" value="JAD61895.1"/>
    <property type="molecule type" value="Transcribed_RNA"/>
</dbReference>
<feature type="region of interest" description="Disordered" evidence="1">
    <location>
        <begin position="1"/>
        <end position="67"/>
    </location>
</feature>
<proteinExistence type="predicted"/>
<protein>
    <submittedName>
        <fullName evidence="2">Uncharacterized protein</fullName>
    </submittedName>
</protein>
<accession>A0A0A9BKY6</accession>
<feature type="compositionally biased region" description="Low complexity" evidence="1">
    <location>
        <begin position="51"/>
        <end position="60"/>
    </location>
</feature>
<reference evidence="2" key="2">
    <citation type="journal article" date="2015" name="Data Brief">
        <title>Shoot transcriptome of the giant reed, Arundo donax.</title>
        <authorList>
            <person name="Barrero R.A."/>
            <person name="Guerrero F.D."/>
            <person name="Moolhuijzen P."/>
            <person name="Goolsby J.A."/>
            <person name="Tidwell J."/>
            <person name="Bellgard S.E."/>
            <person name="Bellgard M.I."/>
        </authorList>
    </citation>
    <scope>NUCLEOTIDE SEQUENCE</scope>
    <source>
        <tissue evidence="2">Shoot tissue taken approximately 20 cm above the soil surface</tissue>
    </source>
</reference>
<dbReference type="AlphaFoldDB" id="A0A0A9BKY6"/>
<organism evidence="2">
    <name type="scientific">Arundo donax</name>
    <name type="common">Giant reed</name>
    <name type="synonym">Donax arundinaceus</name>
    <dbReference type="NCBI Taxonomy" id="35708"/>
    <lineage>
        <taxon>Eukaryota</taxon>
        <taxon>Viridiplantae</taxon>
        <taxon>Streptophyta</taxon>
        <taxon>Embryophyta</taxon>
        <taxon>Tracheophyta</taxon>
        <taxon>Spermatophyta</taxon>
        <taxon>Magnoliopsida</taxon>
        <taxon>Liliopsida</taxon>
        <taxon>Poales</taxon>
        <taxon>Poaceae</taxon>
        <taxon>PACMAD clade</taxon>
        <taxon>Arundinoideae</taxon>
        <taxon>Arundineae</taxon>
        <taxon>Arundo</taxon>
    </lineage>
</organism>
<reference evidence="2" key="1">
    <citation type="submission" date="2014-09" db="EMBL/GenBank/DDBJ databases">
        <authorList>
            <person name="Magalhaes I.L.F."/>
            <person name="Oliveira U."/>
            <person name="Santos F.R."/>
            <person name="Vidigal T.H.D.A."/>
            <person name="Brescovit A.D."/>
            <person name="Santos A.J."/>
        </authorList>
    </citation>
    <scope>NUCLEOTIDE SEQUENCE</scope>
    <source>
        <tissue evidence="2">Shoot tissue taken approximately 20 cm above the soil surface</tissue>
    </source>
</reference>
<feature type="compositionally biased region" description="Low complexity" evidence="1">
    <location>
        <begin position="22"/>
        <end position="40"/>
    </location>
</feature>
<evidence type="ECO:0000256" key="1">
    <source>
        <dbReference type="SAM" id="MobiDB-lite"/>
    </source>
</evidence>
<name>A0A0A9BKY6_ARUDO</name>